<keyword evidence="2" id="KW-0812">Transmembrane</keyword>
<dbReference type="GO" id="GO:0003796">
    <property type="term" value="F:lysozyme activity"/>
    <property type="evidence" value="ECO:0007669"/>
    <property type="project" value="InterPro"/>
</dbReference>
<dbReference type="AlphaFoldDB" id="A0A4R3YZ86"/>
<dbReference type="RefSeq" id="WP_102135713.1">
    <property type="nucleotide sequence ID" value="NZ_JANKBF010000012.1"/>
</dbReference>
<dbReference type="InterPro" id="IPR017853">
    <property type="entry name" value="GH"/>
</dbReference>
<comment type="caution">
    <text evidence="4">The sequence shown here is derived from an EMBL/GenBank/DDBJ whole genome shotgun (WGS) entry which is preliminary data.</text>
</comment>
<gene>
    <name evidence="4" type="ORF">EDD60_1111</name>
</gene>
<dbReference type="PANTHER" id="PTHR34135">
    <property type="entry name" value="LYSOZYME"/>
    <property type="match status" value="1"/>
</dbReference>
<feature type="transmembrane region" description="Helical" evidence="2">
    <location>
        <begin position="12"/>
        <end position="29"/>
    </location>
</feature>
<dbReference type="EMBL" id="SMCQ01000011">
    <property type="protein sequence ID" value="TCV98595.1"/>
    <property type="molecule type" value="Genomic_DNA"/>
</dbReference>
<dbReference type="InterPro" id="IPR003646">
    <property type="entry name" value="SH3-like_bac-type"/>
</dbReference>
<dbReference type="PROSITE" id="PS51904">
    <property type="entry name" value="GLYCOSYL_HYDROL_F25_2"/>
    <property type="match status" value="1"/>
</dbReference>
<keyword evidence="5" id="KW-1185">Reference proteome</keyword>
<accession>A0A4R3YZ86</accession>
<organism evidence="4 5">
    <name type="scientific">Longibaculum muris</name>
    <dbReference type="NCBI Taxonomy" id="1796628"/>
    <lineage>
        <taxon>Bacteria</taxon>
        <taxon>Bacillati</taxon>
        <taxon>Bacillota</taxon>
        <taxon>Erysipelotrichia</taxon>
        <taxon>Erysipelotrichales</taxon>
        <taxon>Coprobacillaceae</taxon>
        <taxon>Longibaculum</taxon>
    </lineage>
</organism>
<dbReference type="GO" id="GO:0009253">
    <property type="term" value="P:peptidoglycan catabolic process"/>
    <property type="evidence" value="ECO:0007669"/>
    <property type="project" value="InterPro"/>
</dbReference>
<dbReference type="CDD" id="cd06414">
    <property type="entry name" value="GH25_LytC-like"/>
    <property type="match status" value="1"/>
</dbReference>
<evidence type="ECO:0000256" key="2">
    <source>
        <dbReference type="SAM" id="Phobius"/>
    </source>
</evidence>
<proteinExistence type="inferred from homology"/>
<dbReference type="SUPFAM" id="SSF51445">
    <property type="entry name" value="(Trans)glycosidases"/>
    <property type="match status" value="1"/>
</dbReference>
<dbReference type="GeneID" id="98915473"/>
<feature type="domain" description="SH3b" evidence="3">
    <location>
        <begin position="399"/>
        <end position="463"/>
    </location>
</feature>
<dbReference type="PANTHER" id="PTHR34135:SF2">
    <property type="entry name" value="LYSOZYME"/>
    <property type="match status" value="1"/>
</dbReference>
<dbReference type="Gene3D" id="2.30.30.40">
    <property type="entry name" value="SH3 Domains"/>
    <property type="match status" value="3"/>
</dbReference>
<feature type="domain" description="SH3b" evidence="3">
    <location>
        <begin position="317"/>
        <end position="381"/>
    </location>
</feature>
<evidence type="ECO:0000313" key="4">
    <source>
        <dbReference type="EMBL" id="TCV98595.1"/>
    </source>
</evidence>
<keyword evidence="2" id="KW-0472">Membrane</keyword>
<dbReference type="InterPro" id="IPR002053">
    <property type="entry name" value="Glyco_hydro_25"/>
</dbReference>
<reference evidence="4 5" key="1">
    <citation type="submission" date="2019-03" db="EMBL/GenBank/DDBJ databases">
        <title>Genomic Encyclopedia of Type Strains, Phase IV (KMG-IV): sequencing the most valuable type-strain genomes for metagenomic binning, comparative biology and taxonomic classification.</title>
        <authorList>
            <person name="Goeker M."/>
        </authorList>
    </citation>
    <scope>NUCLEOTIDE SEQUENCE [LARGE SCALE GENOMIC DNA]</scope>
    <source>
        <strain evidence="4 5">DSM 29487</strain>
    </source>
</reference>
<dbReference type="SMART" id="SM00287">
    <property type="entry name" value="SH3b"/>
    <property type="match status" value="3"/>
</dbReference>
<dbReference type="Gene3D" id="3.20.20.80">
    <property type="entry name" value="Glycosidases"/>
    <property type="match status" value="1"/>
</dbReference>
<dbReference type="Proteomes" id="UP000295515">
    <property type="component" value="Unassembled WGS sequence"/>
</dbReference>
<dbReference type="Pfam" id="PF01183">
    <property type="entry name" value="Glyco_hydro_25"/>
    <property type="match status" value="1"/>
</dbReference>
<sequence length="544" mass="61321">MYNVNQKRKWIIIVGVVIVFVAVGIFFFYKSISHEDNTSDKKDNSQIIETNQVGDASIDPENIDEQEEGTSINSSQLNVQQGKSNGIDISKWQGKIDWNKVKKSQIDFAYIRIGYRGENGVIYKDDNADYNIQQAQKAGILVGVYFYSTAINQKEAIEEAKWTLKCIEGYSISYPVVYDCEGYKHASSRTYKLGVKERTANALSFLNTISKAGYETMFYTSLSDIETHWDMKDIQGKHKIWIAQYSTKIYPQKAKPDYSGQCDAWQYTNKGQVNGIEGNVDMVVCYFENKKAQPKNKNADVPKASVPLTDQDKIYSSVNEKVTAKSETNLRTLATTKSNIVTTLKNGETVTRIGIGSNGWSKLRYKNKRVYAITSYLTTDLSVKQEEKEDIVNGQKFEAKKDKVTAKDQVNLRASPSTSGKVVGTLNSGDFLERVAISQNGWSRLQYKGQVVYAITSYLSNEVIQKPQQDEPTQDDGFTTVNEKVTAKSETNLRDKPSVDTSKVVYTLKNGEYVKRIGIHSNGWSKLEYNGQIVYAISSYLVNE</sequence>
<name>A0A4R3YZ86_9FIRM</name>
<dbReference type="PROSITE" id="PS51781">
    <property type="entry name" value="SH3B"/>
    <property type="match status" value="3"/>
</dbReference>
<evidence type="ECO:0000313" key="5">
    <source>
        <dbReference type="Proteomes" id="UP000295515"/>
    </source>
</evidence>
<evidence type="ECO:0000256" key="1">
    <source>
        <dbReference type="ARBA" id="ARBA00010646"/>
    </source>
</evidence>
<keyword evidence="2" id="KW-1133">Transmembrane helix</keyword>
<protein>
    <submittedName>
        <fullName evidence="4">SH3 domain-containing protein</fullName>
    </submittedName>
</protein>
<feature type="domain" description="SH3b" evidence="3">
    <location>
        <begin position="480"/>
        <end position="544"/>
    </location>
</feature>
<dbReference type="GO" id="GO:0016052">
    <property type="term" value="P:carbohydrate catabolic process"/>
    <property type="evidence" value="ECO:0007669"/>
    <property type="project" value="TreeGrafter"/>
</dbReference>
<dbReference type="GO" id="GO:0016998">
    <property type="term" value="P:cell wall macromolecule catabolic process"/>
    <property type="evidence" value="ECO:0007669"/>
    <property type="project" value="InterPro"/>
</dbReference>
<evidence type="ECO:0000259" key="3">
    <source>
        <dbReference type="PROSITE" id="PS51781"/>
    </source>
</evidence>
<comment type="similarity">
    <text evidence="1">Belongs to the glycosyl hydrolase 25 family.</text>
</comment>
<dbReference type="Pfam" id="PF08239">
    <property type="entry name" value="SH3_3"/>
    <property type="match status" value="3"/>
</dbReference>